<dbReference type="Proteomes" id="UP000046393">
    <property type="component" value="Unplaced"/>
</dbReference>
<feature type="compositionally biased region" description="Polar residues" evidence="1">
    <location>
        <begin position="1"/>
        <end position="14"/>
    </location>
</feature>
<dbReference type="WBParaSite" id="SMUV_0000801401-mRNA-1">
    <property type="protein sequence ID" value="SMUV_0000801401-mRNA-1"/>
    <property type="gene ID" value="SMUV_0000801401"/>
</dbReference>
<sequence>MAYPDNQITWSPTNVSPVGDSSSSESDSGPLTNTAYTRLALRPTTVGISSSKVSAISDAVASSIPTNRPLTVGERRAFFEKLHAAASTDIPDNIGITTTTTTTTATTATCATTTSASGKSFSSAHRRLYLAKQSTNAETSNSFKVSRESTDAKENVVPESLLNVTVADQQLLCPDSSYNELLTTEVLSNTAELQPPLKKAPPAKPKRTFIYERELLQQSDD</sequence>
<keyword evidence="2" id="KW-1185">Reference proteome</keyword>
<accession>A0A0N5AT70</accession>
<proteinExistence type="predicted"/>
<evidence type="ECO:0000313" key="2">
    <source>
        <dbReference type="Proteomes" id="UP000046393"/>
    </source>
</evidence>
<protein>
    <submittedName>
        <fullName evidence="3">Uncharacterized protein</fullName>
    </submittedName>
</protein>
<evidence type="ECO:0000256" key="1">
    <source>
        <dbReference type="SAM" id="MobiDB-lite"/>
    </source>
</evidence>
<reference evidence="3" key="1">
    <citation type="submission" date="2017-02" db="UniProtKB">
        <authorList>
            <consortium name="WormBaseParasite"/>
        </authorList>
    </citation>
    <scope>IDENTIFICATION</scope>
</reference>
<evidence type="ECO:0000313" key="3">
    <source>
        <dbReference type="WBParaSite" id="SMUV_0000801401-mRNA-1"/>
    </source>
</evidence>
<feature type="compositionally biased region" description="Low complexity" evidence="1">
    <location>
        <begin position="15"/>
        <end position="30"/>
    </location>
</feature>
<feature type="region of interest" description="Disordered" evidence="1">
    <location>
        <begin position="1"/>
        <end position="32"/>
    </location>
</feature>
<dbReference type="AlphaFoldDB" id="A0A0N5AT70"/>
<organism evidence="2 3">
    <name type="scientific">Syphacia muris</name>
    <dbReference type="NCBI Taxonomy" id="451379"/>
    <lineage>
        <taxon>Eukaryota</taxon>
        <taxon>Metazoa</taxon>
        <taxon>Ecdysozoa</taxon>
        <taxon>Nematoda</taxon>
        <taxon>Chromadorea</taxon>
        <taxon>Rhabditida</taxon>
        <taxon>Spirurina</taxon>
        <taxon>Oxyuridomorpha</taxon>
        <taxon>Oxyuroidea</taxon>
        <taxon>Oxyuridae</taxon>
        <taxon>Syphacia</taxon>
    </lineage>
</organism>
<name>A0A0N5AT70_9BILA</name>